<keyword evidence="3" id="KW-1185">Reference proteome</keyword>
<dbReference type="HOGENOM" id="CLU_2264201_0_0_1"/>
<feature type="compositionally biased region" description="Basic and acidic residues" evidence="1">
    <location>
        <begin position="1"/>
        <end position="12"/>
    </location>
</feature>
<dbReference type="AlphaFoldDB" id="A0A0C9XFJ9"/>
<accession>A0A0C9XFJ9</accession>
<evidence type="ECO:0000313" key="3">
    <source>
        <dbReference type="Proteomes" id="UP000054477"/>
    </source>
</evidence>
<name>A0A0C9XFJ9_9AGAR</name>
<proteinExistence type="predicted"/>
<organism evidence="2 3">
    <name type="scientific">Laccaria amethystina LaAM-08-1</name>
    <dbReference type="NCBI Taxonomy" id="1095629"/>
    <lineage>
        <taxon>Eukaryota</taxon>
        <taxon>Fungi</taxon>
        <taxon>Dikarya</taxon>
        <taxon>Basidiomycota</taxon>
        <taxon>Agaricomycotina</taxon>
        <taxon>Agaricomycetes</taxon>
        <taxon>Agaricomycetidae</taxon>
        <taxon>Agaricales</taxon>
        <taxon>Agaricineae</taxon>
        <taxon>Hydnangiaceae</taxon>
        <taxon>Laccaria</taxon>
    </lineage>
</organism>
<feature type="region of interest" description="Disordered" evidence="1">
    <location>
        <begin position="1"/>
        <end position="30"/>
    </location>
</feature>
<reference evidence="2 3" key="1">
    <citation type="submission" date="2014-04" db="EMBL/GenBank/DDBJ databases">
        <authorList>
            <consortium name="DOE Joint Genome Institute"/>
            <person name="Kuo A."/>
            <person name="Kohler A."/>
            <person name="Nagy L.G."/>
            <person name="Floudas D."/>
            <person name="Copeland A."/>
            <person name="Barry K.W."/>
            <person name="Cichocki N."/>
            <person name="Veneault-Fourrey C."/>
            <person name="LaButti K."/>
            <person name="Lindquist E.A."/>
            <person name="Lipzen A."/>
            <person name="Lundell T."/>
            <person name="Morin E."/>
            <person name="Murat C."/>
            <person name="Sun H."/>
            <person name="Tunlid A."/>
            <person name="Henrissat B."/>
            <person name="Grigoriev I.V."/>
            <person name="Hibbett D.S."/>
            <person name="Martin F."/>
            <person name="Nordberg H.P."/>
            <person name="Cantor M.N."/>
            <person name="Hua S.X."/>
        </authorList>
    </citation>
    <scope>NUCLEOTIDE SEQUENCE [LARGE SCALE GENOMIC DNA]</scope>
    <source>
        <strain evidence="2 3">LaAM-08-1</strain>
    </source>
</reference>
<evidence type="ECO:0000313" key="2">
    <source>
        <dbReference type="EMBL" id="KIK03716.1"/>
    </source>
</evidence>
<evidence type="ECO:0000256" key="1">
    <source>
        <dbReference type="SAM" id="MobiDB-lite"/>
    </source>
</evidence>
<feature type="compositionally biased region" description="Low complexity" evidence="1">
    <location>
        <begin position="13"/>
        <end position="29"/>
    </location>
</feature>
<dbReference type="EMBL" id="KN838577">
    <property type="protein sequence ID" value="KIK03716.1"/>
    <property type="molecule type" value="Genomic_DNA"/>
</dbReference>
<dbReference type="Proteomes" id="UP000054477">
    <property type="component" value="Unassembled WGS sequence"/>
</dbReference>
<gene>
    <name evidence="2" type="ORF">K443DRAFT_676544</name>
</gene>
<protein>
    <submittedName>
        <fullName evidence="2">Unplaced genomic scaffold K443scaffold_42, whole genome shotgun sequence</fullName>
    </submittedName>
</protein>
<sequence length="103" mass="11568">MNNKSRTADTRHVTTLTSTGTQLSTSVGRSRVRERRGLGVEQGCRSLAFKFAFVSERPFVNNSPCPDLLQDSIFQPSYNASICPLNWRLGFSRRISARPVIHL</sequence>
<reference evidence="3" key="2">
    <citation type="submission" date="2015-01" db="EMBL/GenBank/DDBJ databases">
        <title>Evolutionary Origins and Diversification of the Mycorrhizal Mutualists.</title>
        <authorList>
            <consortium name="DOE Joint Genome Institute"/>
            <consortium name="Mycorrhizal Genomics Consortium"/>
            <person name="Kohler A."/>
            <person name="Kuo A."/>
            <person name="Nagy L.G."/>
            <person name="Floudas D."/>
            <person name="Copeland A."/>
            <person name="Barry K.W."/>
            <person name="Cichocki N."/>
            <person name="Veneault-Fourrey C."/>
            <person name="LaButti K."/>
            <person name="Lindquist E.A."/>
            <person name="Lipzen A."/>
            <person name="Lundell T."/>
            <person name="Morin E."/>
            <person name="Murat C."/>
            <person name="Riley R."/>
            <person name="Ohm R."/>
            <person name="Sun H."/>
            <person name="Tunlid A."/>
            <person name="Henrissat B."/>
            <person name="Grigoriev I.V."/>
            <person name="Hibbett D.S."/>
            <person name="Martin F."/>
        </authorList>
    </citation>
    <scope>NUCLEOTIDE SEQUENCE [LARGE SCALE GENOMIC DNA]</scope>
    <source>
        <strain evidence="3">LaAM-08-1</strain>
    </source>
</reference>